<sequence>MNVETRAQWRLEQGAPIGPQLYRILRERIIGADLTPGSRLSESEVARAYGLSRQPVREAFIKLAEDGLVEVRPQRGTLVRKISPAAVMDARFVREAIEADIVKLVAQSADEALVRELRAQIERQRALADSEAERFIALDERFHRTLAEAAGKTYAWKVIEEVKAQMDRVRYLTALHFPKRALVAQHTEIAEAIARRDGQAAEQAMRGHLRKILTDLPAITEARPEFFETVHADTQTNKEMA</sequence>
<dbReference type="Pfam" id="PF07729">
    <property type="entry name" value="FCD"/>
    <property type="match status" value="1"/>
</dbReference>
<comment type="caution">
    <text evidence="5">The sequence shown here is derived from an EMBL/GenBank/DDBJ whole genome shotgun (WGS) entry which is preliminary data.</text>
</comment>
<evidence type="ECO:0000313" key="5">
    <source>
        <dbReference type="EMBL" id="MFC0209880.1"/>
    </source>
</evidence>
<evidence type="ECO:0000256" key="2">
    <source>
        <dbReference type="ARBA" id="ARBA00023125"/>
    </source>
</evidence>
<dbReference type="InterPro" id="IPR008920">
    <property type="entry name" value="TF_FadR/GntR_C"/>
</dbReference>
<dbReference type="Pfam" id="PF00392">
    <property type="entry name" value="GntR"/>
    <property type="match status" value="1"/>
</dbReference>
<reference evidence="5 6" key="1">
    <citation type="submission" date="2024-09" db="EMBL/GenBank/DDBJ databases">
        <authorList>
            <person name="Sun Q."/>
            <person name="Mori K."/>
        </authorList>
    </citation>
    <scope>NUCLEOTIDE SEQUENCE [LARGE SCALE GENOMIC DNA]</scope>
    <source>
        <strain evidence="5 6">CCM 8543</strain>
    </source>
</reference>
<dbReference type="SMART" id="SM00895">
    <property type="entry name" value="FCD"/>
    <property type="match status" value="1"/>
</dbReference>
<dbReference type="SUPFAM" id="SSF46785">
    <property type="entry name" value="Winged helix' DNA-binding domain"/>
    <property type="match status" value="1"/>
</dbReference>
<dbReference type="InterPro" id="IPR000524">
    <property type="entry name" value="Tscrpt_reg_HTH_GntR"/>
</dbReference>
<dbReference type="EMBL" id="JBHLXD010000031">
    <property type="protein sequence ID" value="MFC0209880.1"/>
    <property type="molecule type" value="Genomic_DNA"/>
</dbReference>
<dbReference type="PANTHER" id="PTHR43537">
    <property type="entry name" value="TRANSCRIPTIONAL REGULATOR, GNTR FAMILY"/>
    <property type="match status" value="1"/>
</dbReference>
<dbReference type="PROSITE" id="PS50949">
    <property type="entry name" value="HTH_GNTR"/>
    <property type="match status" value="1"/>
</dbReference>
<feature type="domain" description="HTH gntR-type" evidence="4">
    <location>
        <begin position="15"/>
        <end position="82"/>
    </location>
</feature>
<dbReference type="InterPro" id="IPR036388">
    <property type="entry name" value="WH-like_DNA-bd_sf"/>
</dbReference>
<evidence type="ECO:0000256" key="3">
    <source>
        <dbReference type="ARBA" id="ARBA00023163"/>
    </source>
</evidence>
<dbReference type="Gene3D" id="1.10.10.10">
    <property type="entry name" value="Winged helix-like DNA-binding domain superfamily/Winged helix DNA-binding domain"/>
    <property type="match status" value="1"/>
</dbReference>
<protein>
    <submittedName>
        <fullName evidence="5">GntR family transcriptional regulator</fullName>
    </submittedName>
</protein>
<dbReference type="CDD" id="cd07377">
    <property type="entry name" value="WHTH_GntR"/>
    <property type="match status" value="1"/>
</dbReference>
<dbReference type="RefSeq" id="WP_261522459.1">
    <property type="nucleotide sequence ID" value="NZ_JAODNW010000028.1"/>
</dbReference>
<evidence type="ECO:0000313" key="6">
    <source>
        <dbReference type="Proteomes" id="UP001589755"/>
    </source>
</evidence>
<name>A0ABV6DBA3_9HYPH</name>
<evidence type="ECO:0000256" key="1">
    <source>
        <dbReference type="ARBA" id="ARBA00023015"/>
    </source>
</evidence>
<organism evidence="5 6">
    <name type="scientific">Chelativorans intermedius</name>
    <dbReference type="NCBI Taxonomy" id="515947"/>
    <lineage>
        <taxon>Bacteria</taxon>
        <taxon>Pseudomonadati</taxon>
        <taxon>Pseudomonadota</taxon>
        <taxon>Alphaproteobacteria</taxon>
        <taxon>Hyphomicrobiales</taxon>
        <taxon>Phyllobacteriaceae</taxon>
        <taxon>Chelativorans</taxon>
    </lineage>
</organism>
<dbReference type="Proteomes" id="UP001589755">
    <property type="component" value="Unassembled WGS sequence"/>
</dbReference>
<keyword evidence="6" id="KW-1185">Reference proteome</keyword>
<keyword evidence="3" id="KW-0804">Transcription</keyword>
<dbReference type="PANTHER" id="PTHR43537:SF6">
    <property type="entry name" value="HTH-TYPE TRANSCRIPTIONAL REPRESSOR RSPR"/>
    <property type="match status" value="1"/>
</dbReference>
<accession>A0ABV6DBA3</accession>
<dbReference type="PRINTS" id="PR00035">
    <property type="entry name" value="HTHGNTR"/>
</dbReference>
<dbReference type="InterPro" id="IPR011711">
    <property type="entry name" value="GntR_C"/>
</dbReference>
<proteinExistence type="predicted"/>
<gene>
    <name evidence="5" type="ORF">ACFFJ2_15865</name>
</gene>
<evidence type="ECO:0000259" key="4">
    <source>
        <dbReference type="PROSITE" id="PS50949"/>
    </source>
</evidence>
<dbReference type="Gene3D" id="1.20.120.530">
    <property type="entry name" value="GntR ligand-binding domain-like"/>
    <property type="match status" value="1"/>
</dbReference>
<keyword evidence="2" id="KW-0238">DNA-binding</keyword>
<keyword evidence="1" id="KW-0805">Transcription regulation</keyword>
<dbReference type="SMART" id="SM00345">
    <property type="entry name" value="HTH_GNTR"/>
    <property type="match status" value="1"/>
</dbReference>
<dbReference type="SUPFAM" id="SSF48008">
    <property type="entry name" value="GntR ligand-binding domain-like"/>
    <property type="match status" value="1"/>
</dbReference>
<dbReference type="InterPro" id="IPR036390">
    <property type="entry name" value="WH_DNA-bd_sf"/>
</dbReference>